<name>A0A286Y119_CAVPO</name>
<dbReference type="eggNOG" id="ENOG502TE5J">
    <property type="taxonomic scope" value="Eukaryota"/>
</dbReference>
<keyword evidence="2" id="KW-0964">Secreted</keyword>
<evidence type="ECO:0000313" key="5">
    <source>
        <dbReference type="Proteomes" id="UP000005447"/>
    </source>
</evidence>
<evidence type="ECO:0008006" key="6">
    <source>
        <dbReference type="Google" id="ProtNLM"/>
    </source>
</evidence>
<dbReference type="EMBL" id="AAKN02039327">
    <property type="status" value="NOT_ANNOTATED_CDS"/>
    <property type="molecule type" value="Genomic_DNA"/>
</dbReference>
<dbReference type="PANTHER" id="PTHR14037:SF4">
    <property type="entry name" value="MAMMAGLOBIN-B"/>
    <property type="match status" value="1"/>
</dbReference>
<organism evidence="4 5">
    <name type="scientific">Cavia porcellus</name>
    <name type="common">Guinea pig</name>
    <dbReference type="NCBI Taxonomy" id="10141"/>
    <lineage>
        <taxon>Eukaryota</taxon>
        <taxon>Metazoa</taxon>
        <taxon>Chordata</taxon>
        <taxon>Craniata</taxon>
        <taxon>Vertebrata</taxon>
        <taxon>Euteleostomi</taxon>
        <taxon>Mammalia</taxon>
        <taxon>Eutheria</taxon>
        <taxon>Euarchontoglires</taxon>
        <taxon>Glires</taxon>
        <taxon>Rodentia</taxon>
        <taxon>Hystricomorpha</taxon>
        <taxon>Caviidae</taxon>
        <taxon>Cavia</taxon>
    </lineage>
</organism>
<feature type="chain" id="PRO_5012131707" description="Secretoglobin family 2A member 2" evidence="3">
    <location>
        <begin position="19"/>
        <end position="83"/>
    </location>
</feature>
<evidence type="ECO:0000256" key="2">
    <source>
        <dbReference type="ARBA" id="ARBA00022525"/>
    </source>
</evidence>
<gene>
    <name evidence="4" type="primary">LOC100714194</name>
</gene>
<keyword evidence="5" id="KW-1185">Reference proteome</keyword>
<dbReference type="VEuPathDB" id="HostDB:ENSCPOG00000030162"/>
<evidence type="ECO:0000256" key="1">
    <source>
        <dbReference type="ARBA" id="ARBA00004613"/>
    </source>
</evidence>
<dbReference type="PROSITE" id="PS51311">
    <property type="entry name" value="SCGB"/>
    <property type="match status" value="1"/>
</dbReference>
<dbReference type="Pfam" id="PF01099">
    <property type="entry name" value="Uteroglobin"/>
    <property type="match status" value="1"/>
</dbReference>
<reference evidence="4" key="3">
    <citation type="submission" date="2025-09" db="UniProtKB">
        <authorList>
            <consortium name="Ensembl"/>
        </authorList>
    </citation>
    <scope>IDENTIFICATION</scope>
    <source>
        <strain evidence="4">2N</strain>
    </source>
</reference>
<dbReference type="OMA" id="LPLYCFA"/>
<dbReference type="InParanoid" id="A0A286Y119"/>
<feature type="signal peptide" evidence="3">
    <location>
        <begin position="1"/>
        <end position="18"/>
    </location>
</feature>
<dbReference type="GO" id="GO:0030521">
    <property type="term" value="P:androgen receptor signaling pathway"/>
    <property type="evidence" value="ECO:0007669"/>
    <property type="project" value="TreeGrafter"/>
</dbReference>
<dbReference type="AlphaFoldDB" id="A0A286Y119"/>
<protein>
    <recommendedName>
        <fullName evidence="6">Secretoglobin family 2A member 2</fullName>
    </recommendedName>
</protein>
<comment type="subcellular location">
    <subcellularLocation>
        <location evidence="1">Secreted</location>
    </subcellularLocation>
</comment>
<dbReference type="GeneTree" id="ENSGT00390000013802"/>
<dbReference type="Ensembl" id="ENSCPOT00000036203.1">
    <property type="protein sequence ID" value="ENSCPOP00000031383.1"/>
    <property type="gene ID" value="ENSCPOG00000030162.1"/>
</dbReference>
<accession>A0A286Y119</accession>
<dbReference type="PROSITE" id="PS51257">
    <property type="entry name" value="PROKAR_LIPOPROTEIN"/>
    <property type="match status" value="1"/>
</dbReference>
<dbReference type="Bgee" id="ENSCPOG00000030162">
    <property type="expression patterns" value="Expressed in adult mammalian kidney and 2 other cell types or tissues"/>
</dbReference>
<dbReference type="SUPFAM" id="SSF48201">
    <property type="entry name" value="Uteroglobin-like"/>
    <property type="match status" value="1"/>
</dbReference>
<evidence type="ECO:0000256" key="3">
    <source>
        <dbReference type="SAM" id="SignalP"/>
    </source>
</evidence>
<sequence>MKLVLLFLLAALPFCCYAGSGCQLLEDVITKTIERNVTVAQYKEFLQLPSSEHAAEELKQCFLSQSDETLANVQQLMNIIYNS</sequence>
<reference evidence="5" key="1">
    <citation type="journal article" date="2011" name="Nature">
        <title>A high-resolution map of human evolutionary constraint using 29 mammals.</title>
        <authorList>
            <person name="Lindblad-Toh K."/>
            <person name="Garber M."/>
            <person name="Zuk O."/>
            <person name="Lin M.F."/>
            <person name="Parker B.J."/>
            <person name="Washietl S."/>
            <person name="Kheradpour P."/>
            <person name="Ernst J."/>
            <person name="Jordan G."/>
            <person name="Mauceli E."/>
            <person name="Ward L.D."/>
            <person name="Lowe C.B."/>
            <person name="Holloway A.K."/>
            <person name="Clamp M."/>
            <person name="Gnerre S."/>
            <person name="Alfoldi J."/>
            <person name="Beal K."/>
            <person name="Chang J."/>
            <person name="Clawson H."/>
            <person name="Cuff J."/>
            <person name="Di Palma F."/>
            <person name="Fitzgerald S."/>
            <person name="Flicek P."/>
            <person name="Guttman M."/>
            <person name="Hubisz M.J."/>
            <person name="Jaffe D.B."/>
            <person name="Jungreis I."/>
            <person name="Kent W.J."/>
            <person name="Kostka D."/>
            <person name="Lara M."/>
            <person name="Martins A.L."/>
            <person name="Massingham T."/>
            <person name="Moltke I."/>
            <person name="Raney B.J."/>
            <person name="Rasmussen M.D."/>
            <person name="Robinson J."/>
            <person name="Stark A."/>
            <person name="Vilella A.J."/>
            <person name="Wen J."/>
            <person name="Xie X."/>
            <person name="Zody M.C."/>
            <person name="Baldwin J."/>
            <person name="Bloom T."/>
            <person name="Chin C.W."/>
            <person name="Heiman D."/>
            <person name="Nicol R."/>
            <person name="Nusbaum C."/>
            <person name="Young S."/>
            <person name="Wilkinson J."/>
            <person name="Worley K.C."/>
            <person name="Kovar C.L."/>
            <person name="Muzny D.M."/>
            <person name="Gibbs R.A."/>
            <person name="Cree A."/>
            <person name="Dihn H.H."/>
            <person name="Fowler G."/>
            <person name="Jhangiani S."/>
            <person name="Joshi V."/>
            <person name="Lee S."/>
            <person name="Lewis L.R."/>
            <person name="Nazareth L.V."/>
            <person name="Okwuonu G."/>
            <person name="Santibanez J."/>
            <person name="Warren W.C."/>
            <person name="Mardis E.R."/>
            <person name="Weinstock G.M."/>
            <person name="Wilson R.K."/>
            <person name="Delehaunty K."/>
            <person name="Dooling D."/>
            <person name="Fronik C."/>
            <person name="Fulton L."/>
            <person name="Fulton B."/>
            <person name="Graves T."/>
            <person name="Minx P."/>
            <person name="Sodergren E."/>
            <person name="Birney E."/>
            <person name="Margulies E.H."/>
            <person name="Herrero J."/>
            <person name="Green E.D."/>
            <person name="Haussler D."/>
            <person name="Siepel A."/>
            <person name="Goldman N."/>
            <person name="Pollard K.S."/>
            <person name="Pedersen J.S."/>
            <person name="Lander E.S."/>
            <person name="Kellis M."/>
        </authorList>
    </citation>
    <scope>NUCLEOTIDE SEQUENCE [LARGE SCALE GENOMIC DNA]</scope>
    <source>
        <strain evidence="5">2N</strain>
    </source>
</reference>
<proteinExistence type="predicted"/>
<keyword evidence="3" id="KW-0732">Signal</keyword>
<dbReference type="InterPro" id="IPR016126">
    <property type="entry name" value="Secretoglobin"/>
</dbReference>
<dbReference type="FunCoup" id="A0A286Y119">
    <property type="interactions" value="176"/>
</dbReference>
<dbReference type="InterPro" id="IPR035960">
    <property type="entry name" value="Secretoglobin_sf"/>
</dbReference>
<reference evidence="4" key="2">
    <citation type="submission" date="2025-08" db="UniProtKB">
        <authorList>
            <consortium name="Ensembl"/>
        </authorList>
    </citation>
    <scope>IDENTIFICATION</scope>
    <source>
        <strain evidence="4">2N</strain>
    </source>
</reference>
<evidence type="ECO:0000313" key="4">
    <source>
        <dbReference type="Ensembl" id="ENSCPOP00000031383.1"/>
    </source>
</evidence>
<dbReference type="Proteomes" id="UP000005447">
    <property type="component" value="Unassembled WGS sequence"/>
</dbReference>
<dbReference type="PANTHER" id="PTHR14037">
    <property type="entry name" value="MAMMAGLOBIN-RELATED"/>
    <property type="match status" value="1"/>
</dbReference>
<dbReference type="GO" id="GO:0005615">
    <property type="term" value="C:extracellular space"/>
    <property type="evidence" value="ECO:0007669"/>
    <property type="project" value="TreeGrafter"/>
</dbReference>